<evidence type="ECO:0000313" key="9">
    <source>
        <dbReference type="RefSeq" id="XP_018332809.1"/>
    </source>
</evidence>
<feature type="domain" description="C2H2-type" evidence="7">
    <location>
        <begin position="861"/>
        <end position="888"/>
    </location>
</feature>
<evidence type="ECO:0000256" key="6">
    <source>
        <dbReference type="SAM" id="MobiDB-lite"/>
    </source>
</evidence>
<keyword evidence="3 5" id="KW-0863">Zinc-finger</keyword>
<protein>
    <recommendedName>
        <fullName evidence="7">C2H2-type domain-containing protein</fullName>
    </recommendedName>
</protein>
<dbReference type="GeneID" id="108742215"/>
<dbReference type="PROSITE" id="PS00028">
    <property type="entry name" value="ZINC_FINGER_C2H2_1"/>
    <property type="match status" value="7"/>
</dbReference>
<dbReference type="OrthoDB" id="8117402at2759"/>
<dbReference type="InterPro" id="IPR013087">
    <property type="entry name" value="Znf_C2H2_type"/>
</dbReference>
<dbReference type="InterPro" id="IPR022755">
    <property type="entry name" value="Znf_C2H2_jaz"/>
</dbReference>
<dbReference type="FunFam" id="3.30.160.60:FF:000100">
    <property type="entry name" value="Zinc finger 45-like"/>
    <property type="match status" value="1"/>
</dbReference>
<feature type="domain" description="C2H2-type" evidence="7">
    <location>
        <begin position="889"/>
        <end position="916"/>
    </location>
</feature>
<evidence type="ECO:0000313" key="8">
    <source>
        <dbReference type="Proteomes" id="UP000192223"/>
    </source>
</evidence>
<evidence type="ECO:0000256" key="4">
    <source>
        <dbReference type="ARBA" id="ARBA00022833"/>
    </source>
</evidence>
<dbReference type="FunFam" id="3.30.160.60:FF:000446">
    <property type="entry name" value="Zinc finger protein"/>
    <property type="match status" value="1"/>
</dbReference>
<dbReference type="AlphaFoldDB" id="A0A1W4X9V3"/>
<dbReference type="FunFam" id="3.30.160.60:FF:000448">
    <property type="entry name" value="RE1-silencing transcription factor A"/>
    <property type="match status" value="1"/>
</dbReference>
<feature type="region of interest" description="Disordered" evidence="6">
    <location>
        <begin position="514"/>
        <end position="626"/>
    </location>
</feature>
<feature type="compositionally biased region" description="Low complexity" evidence="6">
    <location>
        <begin position="609"/>
        <end position="623"/>
    </location>
</feature>
<feature type="compositionally biased region" description="Low complexity" evidence="6">
    <location>
        <begin position="569"/>
        <end position="593"/>
    </location>
</feature>
<dbReference type="GO" id="GO:0008270">
    <property type="term" value="F:zinc ion binding"/>
    <property type="evidence" value="ECO:0007669"/>
    <property type="project" value="UniProtKB-KW"/>
</dbReference>
<dbReference type="SMART" id="SM00355">
    <property type="entry name" value="ZnF_C2H2"/>
    <property type="match status" value="7"/>
</dbReference>
<keyword evidence="8" id="KW-1185">Reference proteome</keyword>
<feature type="compositionally biased region" description="Polar residues" evidence="6">
    <location>
        <begin position="326"/>
        <end position="341"/>
    </location>
</feature>
<dbReference type="GO" id="GO:0000977">
    <property type="term" value="F:RNA polymerase II transcription regulatory region sequence-specific DNA binding"/>
    <property type="evidence" value="ECO:0007669"/>
    <property type="project" value="TreeGrafter"/>
</dbReference>
<dbReference type="GO" id="GO:0000981">
    <property type="term" value="F:DNA-binding transcription factor activity, RNA polymerase II-specific"/>
    <property type="evidence" value="ECO:0007669"/>
    <property type="project" value="TreeGrafter"/>
</dbReference>
<feature type="compositionally biased region" description="Polar residues" evidence="6">
    <location>
        <begin position="445"/>
        <end position="455"/>
    </location>
</feature>
<feature type="compositionally biased region" description="Polar residues" evidence="6">
    <location>
        <begin position="128"/>
        <end position="168"/>
    </location>
</feature>
<dbReference type="PANTHER" id="PTHR24409">
    <property type="entry name" value="ZINC FINGER PROTEIN 142"/>
    <property type="match status" value="1"/>
</dbReference>
<evidence type="ECO:0000256" key="2">
    <source>
        <dbReference type="ARBA" id="ARBA00022737"/>
    </source>
</evidence>
<gene>
    <name evidence="9" type="primary">LOC108742215</name>
</gene>
<dbReference type="InterPro" id="IPR036236">
    <property type="entry name" value="Znf_C2H2_sf"/>
</dbReference>
<dbReference type="InParanoid" id="A0A1W4X9V3"/>
<organism evidence="8 9">
    <name type="scientific">Agrilus planipennis</name>
    <name type="common">Emerald ash borer</name>
    <name type="synonym">Agrilus marcopoli</name>
    <dbReference type="NCBI Taxonomy" id="224129"/>
    <lineage>
        <taxon>Eukaryota</taxon>
        <taxon>Metazoa</taxon>
        <taxon>Ecdysozoa</taxon>
        <taxon>Arthropoda</taxon>
        <taxon>Hexapoda</taxon>
        <taxon>Insecta</taxon>
        <taxon>Pterygota</taxon>
        <taxon>Neoptera</taxon>
        <taxon>Endopterygota</taxon>
        <taxon>Coleoptera</taxon>
        <taxon>Polyphaga</taxon>
        <taxon>Elateriformia</taxon>
        <taxon>Buprestoidea</taxon>
        <taxon>Buprestidae</taxon>
        <taxon>Agrilinae</taxon>
        <taxon>Agrilus</taxon>
    </lineage>
</organism>
<keyword evidence="4" id="KW-0862">Zinc</keyword>
<evidence type="ECO:0000259" key="7">
    <source>
        <dbReference type="PROSITE" id="PS50157"/>
    </source>
</evidence>
<dbReference type="Pfam" id="PF00096">
    <property type="entry name" value="zf-C2H2"/>
    <property type="match status" value="2"/>
</dbReference>
<feature type="compositionally biased region" description="Low complexity" evidence="6">
    <location>
        <begin position="220"/>
        <end position="229"/>
    </location>
</feature>
<sequence length="951" mass="106177">MATNSSAATQAQIQQQQQQQQKQQHFQTTGSPHHCKECGLFLNSAESLEVHLQYHKENLLNKWATQGASHSEETNNNTTSANSKALCIKREFVGTNTISAAADSSDAMFKNNSRASPEIILGHPPTPQSYNSASSPYQNHENSFSPGFQSYQSIKTEPSSPNNFQQQQSYHQNYHDSQYFMESSQMQQHNYSQDYSVHKLPNQSSYRYHPYHQQVYERNSQAQVSSSSPVYPPQPTPSPSPKQCDKCGYVCESASQLIEHLNVSHPPTPSTHLQSYQPNRQFMFGNHHQHHHHQQQIKSETDSQSEILDLDSHKVHQVFPEEDKQQQNNGEDNVHNPHSVSTMLSSWNHHHVRQNPFVDGADQSKAYQQNGMAPPDQKLFRAQQMAGMNEYMPAGVTTTTEDGSRSGNLNTQQTYRPFEHMAPTPSGPVISSSQIPTPPTVASAPVQTKGANWKSNEARRPKTYNCTACNKWFTSSGHLKRHYNTTLHKNAVKSSGQPDPATLPISAHHHPARDAINRNDDQSPDPMDDQRSEDRSFERPPSIPSILQQSPGNPYERSSLHNPGMQSPINTLSNHNSLSNSSISNLSSTSPPNGEAGPSAISNLDTRGLLSLPSTPSSPFTSPIHQYMASPSHHMMQSMDNTFQMYPNGSAPHVMQVTATSSHSTTGELMMATDSQPLPSFAQIQAHRFGLLLGYGAANVGGMGPATGPYATATATFYHDPYNNTLNGDNMRTLITACRPIFEDQISPDLKASLPEDVPYSPPNHNNNSVHIQSIPEETDSKIHLLENMKTELEPSRAPSPKQKRVKLDYEDTTSSPLITSTVQSKQSGVLHKCFDCDKMFNRACYLTQHNKTFHSGDKPFKCTRCGKRFSCEKQYQNHSTKHAGDKPYKCDLCPKQFNHKTDLRRHMCLHTGQKPFACDTCGKGFIRKDHMLKHCDTHSRRPASKVATVR</sequence>
<feature type="compositionally biased region" description="Polar residues" evidence="6">
    <location>
        <begin position="763"/>
        <end position="772"/>
    </location>
</feature>
<feature type="region of interest" description="Disordered" evidence="6">
    <location>
        <begin position="428"/>
        <end position="458"/>
    </location>
</feature>
<dbReference type="SUPFAM" id="SSF57667">
    <property type="entry name" value="beta-beta-alpha zinc fingers"/>
    <property type="match status" value="3"/>
</dbReference>
<dbReference type="CTD" id="32994"/>
<dbReference type="Proteomes" id="UP000192223">
    <property type="component" value="Unplaced"/>
</dbReference>
<feature type="domain" description="C2H2-type" evidence="7">
    <location>
        <begin position="917"/>
        <end position="944"/>
    </location>
</feature>
<feature type="compositionally biased region" description="Pro residues" evidence="6">
    <location>
        <begin position="230"/>
        <end position="240"/>
    </location>
</feature>
<feature type="region of interest" description="Disordered" evidence="6">
    <location>
        <begin position="322"/>
        <end position="341"/>
    </location>
</feature>
<feature type="region of interest" description="Disordered" evidence="6">
    <location>
        <begin position="117"/>
        <end position="168"/>
    </location>
</feature>
<dbReference type="PANTHER" id="PTHR24409:SF295">
    <property type="entry name" value="AZ2-RELATED"/>
    <property type="match status" value="1"/>
</dbReference>
<dbReference type="Gene3D" id="3.30.160.60">
    <property type="entry name" value="Classic Zinc Finger"/>
    <property type="match status" value="5"/>
</dbReference>
<name>A0A1W4X9V3_AGRPL</name>
<evidence type="ECO:0000256" key="3">
    <source>
        <dbReference type="ARBA" id="ARBA00022771"/>
    </source>
</evidence>
<keyword evidence="1" id="KW-0479">Metal-binding</keyword>
<dbReference type="GO" id="GO:0005634">
    <property type="term" value="C:nucleus"/>
    <property type="evidence" value="ECO:0007669"/>
    <property type="project" value="TreeGrafter"/>
</dbReference>
<dbReference type="STRING" id="224129.A0A1W4X9V3"/>
<reference evidence="9" key="1">
    <citation type="submission" date="2025-08" db="UniProtKB">
        <authorList>
            <consortium name="RefSeq"/>
        </authorList>
    </citation>
    <scope>IDENTIFICATION</scope>
    <source>
        <tissue evidence="9">Entire body</tissue>
    </source>
</reference>
<evidence type="ECO:0000256" key="1">
    <source>
        <dbReference type="ARBA" id="ARBA00022723"/>
    </source>
</evidence>
<feature type="compositionally biased region" description="Basic and acidic residues" evidence="6">
    <location>
        <begin position="528"/>
        <end position="538"/>
    </location>
</feature>
<feature type="region of interest" description="Disordered" evidence="6">
    <location>
        <begin position="752"/>
        <end position="773"/>
    </location>
</feature>
<feature type="domain" description="C2H2-type" evidence="7">
    <location>
        <begin position="832"/>
        <end position="860"/>
    </location>
</feature>
<evidence type="ECO:0000256" key="5">
    <source>
        <dbReference type="PROSITE-ProRule" id="PRU00042"/>
    </source>
</evidence>
<proteinExistence type="predicted"/>
<feature type="region of interest" description="Disordered" evidence="6">
    <location>
        <begin position="792"/>
        <end position="811"/>
    </location>
</feature>
<feature type="region of interest" description="Disordered" evidence="6">
    <location>
        <begin position="218"/>
        <end position="244"/>
    </location>
</feature>
<feature type="region of interest" description="Disordered" evidence="6">
    <location>
        <begin position="1"/>
        <end position="30"/>
    </location>
</feature>
<feature type="domain" description="C2H2-type" evidence="7">
    <location>
        <begin position="464"/>
        <end position="493"/>
    </location>
</feature>
<dbReference type="Pfam" id="PF12171">
    <property type="entry name" value="zf-C2H2_jaz"/>
    <property type="match status" value="1"/>
</dbReference>
<dbReference type="KEGG" id="apln:108742215"/>
<dbReference type="RefSeq" id="XP_018332809.1">
    <property type="nucleotide sequence ID" value="XM_018477307.1"/>
</dbReference>
<feature type="compositionally biased region" description="Low complexity" evidence="6">
    <location>
        <begin position="10"/>
        <end position="27"/>
    </location>
</feature>
<dbReference type="PROSITE" id="PS50157">
    <property type="entry name" value="ZINC_FINGER_C2H2_2"/>
    <property type="match status" value="5"/>
</dbReference>
<keyword evidence="2" id="KW-0677">Repeat</keyword>
<accession>A0A1W4X9V3</accession>